<accession>A0A502G4G9</accession>
<dbReference type="SUPFAM" id="SSF109709">
    <property type="entry name" value="KorB DNA-binding domain-like"/>
    <property type="match status" value="1"/>
</dbReference>
<proteinExistence type="predicted"/>
<evidence type="ECO:0000259" key="2">
    <source>
        <dbReference type="SMART" id="SM00470"/>
    </source>
</evidence>
<dbReference type="Pfam" id="PF02195">
    <property type="entry name" value="ParB_N"/>
    <property type="match status" value="1"/>
</dbReference>
<dbReference type="InterPro" id="IPR050336">
    <property type="entry name" value="Chromosome_partition/occlusion"/>
</dbReference>
<dbReference type="CDD" id="cd16406">
    <property type="entry name" value="ParB_N_like"/>
    <property type="match status" value="1"/>
</dbReference>
<keyword evidence="4" id="KW-1185">Reference proteome</keyword>
<comment type="caution">
    <text evidence="3">The sequence shown here is derived from an EMBL/GenBank/DDBJ whole genome shotgun (WGS) entry which is preliminary data.</text>
</comment>
<dbReference type="SMART" id="SM00470">
    <property type="entry name" value="ParB"/>
    <property type="match status" value="1"/>
</dbReference>
<evidence type="ECO:0000313" key="3">
    <source>
        <dbReference type="EMBL" id="TPG56749.1"/>
    </source>
</evidence>
<dbReference type="Proteomes" id="UP000317663">
    <property type="component" value="Unassembled WGS sequence"/>
</dbReference>
<evidence type="ECO:0000256" key="1">
    <source>
        <dbReference type="SAM" id="MobiDB-lite"/>
    </source>
</evidence>
<feature type="domain" description="ParB-like N-terminal" evidence="2">
    <location>
        <begin position="36"/>
        <end position="132"/>
    </location>
</feature>
<dbReference type="EMBL" id="RCZD01000016">
    <property type="protein sequence ID" value="TPG56749.1"/>
    <property type="molecule type" value="Genomic_DNA"/>
</dbReference>
<organism evidence="3 4">
    <name type="scientific">Ewingella americana</name>
    <dbReference type="NCBI Taxonomy" id="41202"/>
    <lineage>
        <taxon>Bacteria</taxon>
        <taxon>Pseudomonadati</taxon>
        <taxon>Pseudomonadota</taxon>
        <taxon>Gammaproteobacteria</taxon>
        <taxon>Enterobacterales</taxon>
        <taxon>Yersiniaceae</taxon>
        <taxon>Ewingella</taxon>
    </lineage>
</organism>
<protein>
    <submittedName>
        <fullName evidence="3">ParB/RepB/Spo0J family partition protein</fullName>
    </submittedName>
</protein>
<gene>
    <name evidence="3" type="ORF">EAH77_21970</name>
</gene>
<dbReference type="InterPro" id="IPR003115">
    <property type="entry name" value="ParB_N"/>
</dbReference>
<evidence type="ECO:0000313" key="4">
    <source>
        <dbReference type="Proteomes" id="UP000317663"/>
    </source>
</evidence>
<sequence>MSDNNTKTATARKSSDKVSKAVNDALKAALEQAQMEFVPLSSLVISPLNVRSVPYTAKEIRQTADSIHAIGLLQNLVIHALPEGMNGVAAGGKRLTSLNLLLEEGKVTPDTLIAVKRLPDDLARAASITENSDHKVMHPAEQIVGFRDLAAEGKTEAQIGALFGYSSRHVQRCLKMANLAPSLLKLLAQDEITLDICQALCLEDDQQRQVEVWESAKNTYYSPSASVVKNLIVQSEVSILNNSLFAFVGRETYEAAGGVVREDLFSGENGEGFVDKSLLTTLAEQKLAAAAQAIQTQEGWSWSLSRWHGITSRGDDRTAYRFLDEPEPVYAEGEEAAQDVLIEQRDALETEEDDAVYQAQIDAIEERAISRGWTEEQKASGGVVVSYDNGYLHIQRGVCRLEPVETPVENVITLVKETPKAVDQAPATLVTALSSERTLAMQAALSQQPHVGLAMLTWKYCLSAFGKMGKASPLKAHMTVEREKLVTASLSGEQGKAFKWLEQEKDKVLSTFPEDWTTHFTWLLDWPQADVSMLLGFCVAFGIDGVQARLYGKTEDSALDALESTLNFDLRDWWQPTAAGYFCKISKDQIVDVLNQNGLSGVAVEAAKLKRGEAAVLAEKAIGETRWVPEWMKAPVTDTQTSQSDIPSTDATANAA</sequence>
<dbReference type="PANTHER" id="PTHR33375">
    <property type="entry name" value="CHROMOSOME-PARTITIONING PROTEIN PARB-RELATED"/>
    <property type="match status" value="1"/>
</dbReference>
<dbReference type="GO" id="GO:0007059">
    <property type="term" value="P:chromosome segregation"/>
    <property type="evidence" value="ECO:0007669"/>
    <property type="project" value="TreeGrafter"/>
</dbReference>
<dbReference type="PANTHER" id="PTHR33375:SF7">
    <property type="entry name" value="CHROMOSOME 2-PARTITIONING PROTEIN PARB-RELATED"/>
    <property type="match status" value="1"/>
</dbReference>
<feature type="compositionally biased region" description="Polar residues" evidence="1">
    <location>
        <begin position="637"/>
        <end position="656"/>
    </location>
</feature>
<name>A0A502G4G9_9GAMM</name>
<dbReference type="AlphaFoldDB" id="A0A502G4G9"/>
<dbReference type="RefSeq" id="WP_140475057.1">
    <property type="nucleotide sequence ID" value="NZ_RCZD01000016.1"/>
</dbReference>
<reference evidence="3 4" key="1">
    <citation type="journal article" date="2019" name="Environ. Microbiol.">
        <title>Species interactions and distinct microbial communities in high Arctic permafrost affected cryosols are associated with the CH4 and CO2 gas fluxes.</title>
        <authorList>
            <person name="Altshuler I."/>
            <person name="Hamel J."/>
            <person name="Turney S."/>
            <person name="Magnuson E."/>
            <person name="Levesque R."/>
            <person name="Greer C."/>
            <person name="Whyte L.G."/>
        </authorList>
    </citation>
    <scope>NUCLEOTIDE SEQUENCE [LARGE SCALE GENOMIC DNA]</scope>
    <source>
        <strain evidence="3 4">E4</strain>
    </source>
</reference>
<dbReference type="InterPro" id="IPR036086">
    <property type="entry name" value="ParB/Sulfiredoxin_sf"/>
</dbReference>
<dbReference type="OrthoDB" id="9813122at2"/>
<dbReference type="GO" id="GO:0005694">
    <property type="term" value="C:chromosome"/>
    <property type="evidence" value="ECO:0007669"/>
    <property type="project" value="TreeGrafter"/>
</dbReference>
<dbReference type="Gene3D" id="1.10.10.2830">
    <property type="match status" value="1"/>
</dbReference>
<feature type="region of interest" description="Disordered" evidence="1">
    <location>
        <begin position="634"/>
        <end position="656"/>
    </location>
</feature>
<dbReference type="SUPFAM" id="SSF110849">
    <property type="entry name" value="ParB/Sulfiredoxin"/>
    <property type="match status" value="1"/>
</dbReference>